<dbReference type="SUPFAM" id="SSF111331">
    <property type="entry name" value="NAD kinase/diacylglycerol kinase-like"/>
    <property type="match status" value="1"/>
</dbReference>
<reference evidence="3 4" key="1">
    <citation type="journal article" date="2019" name="Sci. Transl. Med.">
        <title>Quorum sensing between bacterial species on the skin protects against epidermal injury in atopic dermatitis.</title>
        <authorList>
            <person name="Williams M.R."/>
        </authorList>
    </citation>
    <scope>NUCLEOTIDE SEQUENCE [LARGE SCALE GENOMIC DNA]</scope>
    <source>
        <strain evidence="3 4">E7</strain>
    </source>
</reference>
<dbReference type="GO" id="GO:0003951">
    <property type="term" value="F:NAD+ kinase activity"/>
    <property type="evidence" value="ECO:0007669"/>
    <property type="project" value="UniProtKB-EC"/>
</dbReference>
<keyword evidence="2" id="KW-0067">ATP-binding</keyword>
<dbReference type="Proteomes" id="UP000293637">
    <property type="component" value="Unassembled WGS sequence"/>
</dbReference>
<accession>A0A4Q9W163</accession>
<evidence type="ECO:0000313" key="3">
    <source>
        <dbReference type="EMBL" id="TBW68455.1"/>
    </source>
</evidence>
<dbReference type="PANTHER" id="PTHR20275:SF0">
    <property type="entry name" value="NAD KINASE"/>
    <property type="match status" value="1"/>
</dbReference>
<feature type="non-terminal residue" evidence="3">
    <location>
        <position position="125"/>
    </location>
</feature>
<sequence length="125" mass="14386">MRYTILTKGDSKSNALKHKMINHMKDFQMVEDSENPEIVISVGGDGTLLQAFHQYSHMLSKVAFVGIHTGHLGFYADWLPHEVEKLIIEINNSEFQVIEYPLLELIVRYNDNGYETRYLALNEAT</sequence>
<evidence type="ECO:0000256" key="2">
    <source>
        <dbReference type="ARBA" id="ARBA00022840"/>
    </source>
</evidence>
<evidence type="ECO:0000256" key="1">
    <source>
        <dbReference type="ARBA" id="ARBA00022741"/>
    </source>
</evidence>
<dbReference type="AlphaFoldDB" id="A0A4Q9W163"/>
<name>A0A4Q9W163_STALU</name>
<gene>
    <name evidence="3" type="primary">ppnK</name>
    <name evidence="3" type="ORF">EQ812_13240</name>
</gene>
<organism evidence="3 4">
    <name type="scientific">Staphylococcus lugdunensis</name>
    <dbReference type="NCBI Taxonomy" id="28035"/>
    <lineage>
        <taxon>Bacteria</taxon>
        <taxon>Bacillati</taxon>
        <taxon>Bacillota</taxon>
        <taxon>Bacilli</taxon>
        <taxon>Bacillales</taxon>
        <taxon>Staphylococcaceae</taxon>
        <taxon>Staphylococcus</taxon>
    </lineage>
</organism>
<dbReference type="EMBL" id="SCHB01000168">
    <property type="protein sequence ID" value="TBW68455.1"/>
    <property type="molecule type" value="Genomic_DNA"/>
</dbReference>
<evidence type="ECO:0000313" key="4">
    <source>
        <dbReference type="Proteomes" id="UP000293637"/>
    </source>
</evidence>
<dbReference type="GO" id="GO:0051287">
    <property type="term" value="F:NAD binding"/>
    <property type="evidence" value="ECO:0007669"/>
    <property type="project" value="UniProtKB-ARBA"/>
</dbReference>
<keyword evidence="1" id="KW-0547">Nucleotide-binding</keyword>
<comment type="caution">
    <text evidence="3">The sequence shown here is derived from an EMBL/GenBank/DDBJ whole genome shotgun (WGS) entry which is preliminary data.</text>
</comment>
<dbReference type="Gene3D" id="3.40.50.10330">
    <property type="entry name" value="Probable inorganic polyphosphate/atp-NAD kinase, domain 1"/>
    <property type="match status" value="1"/>
</dbReference>
<dbReference type="InterPro" id="IPR002504">
    <property type="entry name" value="NADK"/>
</dbReference>
<dbReference type="EC" id="2.7.1.23" evidence="3"/>
<dbReference type="InterPro" id="IPR017438">
    <property type="entry name" value="ATP-NAD_kinase_N"/>
</dbReference>
<keyword evidence="3" id="KW-0418">Kinase</keyword>
<protein>
    <submittedName>
        <fullName evidence="3">NAD(+) kinase</fullName>
        <ecNumber evidence="3">2.7.1.23</ecNumber>
    </submittedName>
</protein>
<dbReference type="GO" id="GO:0006741">
    <property type="term" value="P:NADP+ biosynthetic process"/>
    <property type="evidence" value="ECO:0007669"/>
    <property type="project" value="InterPro"/>
</dbReference>
<dbReference type="PANTHER" id="PTHR20275">
    <property type="entry name" value="NAD KINASE"/>
    <property type="match status" value="1"/>
</dbReference>
<dbReference type="Pfam" id="PF01513">
    <property type="entry name" value="NAD_kinase"/>
    <property type="match status" value="1"/>
</dbReference>
<dbReference type="GO" id="GO:0005524">
    <property type="term" value="F:ATP binding"/>
    <property type="evidence" value="ECO:0007669"/>
    <property type="project" value="UniProtKB-KW"/>
</dbReference>
<dbReference type="InterPro" id="IPR016064">
    <property type="entry name" value="NAD/diacylglycerol_kinase_sf"/>
</dbReference>
<proteinExistence type="predicted"/>
<keyword evidence="3" id="KW-0808">Transferase</keyword>
<dbReference type="RefSeq" id="WP_206170365.1">
    <property type="nucleotide sequence ID" value="NZ_SCHB01000168.1"/>
</dbReference>